<dbReference type="Proteomes" id="UP001217500">
    <property type="component" value="Chromosome"/>
</dbReference>
<keyword evidence="4 9" id="KW-0068">Autocatalytic cleavage</keyword>
<feature type="chain" id="PRO_5041754227" description="Aspartate 1-decarboxylase alpha chain" evidence="9">
    <location>
        <begin position="37"/>
        <end position="157"/>
    </location>
</feature>
<dbReference type="SUPFAM" id="SSF50692">
    <property type="entry name" value="ADC-like"/>
    <property type="match status" value="1"/>
</dbReference>
<keyword evidence="1 9" id="KW-0963">Cytoplasm</keyword>
<dbReference type="Gene3D" id="2.40.40.20">
    <property type="match status" value="1"/>
</dbReference>
<evidence type="ECO:0000256" key="9">
    <source>
        <dbReference type="HAMAP-Rule" id="MF_00446"/>
    </source>
</evidence>
<dbReference type="InterPro" id="IPR003190">
    <property type="entry name" value="Asp_decarbox"/>
</dbReference>
<evidence type="ECO:0000256" key="8">
    <source>
        <dbReference type="ARBA" id="ARBA00023317"/>
    </source>
</evidence>
<proteinExistence type="inferred from homology"/>
<dbReference type="PANTHER" id="PTHR21012:SF0">
    <property type="entry name" value="ASPARTATE 1-DECARBOXYLASE"/>
    <property type="match status" value="1"/>
</dbReference>
<keyword evidence="8 9" id="KW-0670">Pyruvate</keyword>
<dbReference type="PANTHER" id="PTHR21012">
    <property type="entry name" value="ASPARTATE 1-DECARBOXYLASE"/>
    <property type="match status" value="1"/>
</dbReference>
<evidence type="ECO:0000256" key="6">
    <source>
        <dbReference type="ARBA" id="ARBA00023239"/>
    </source>
</evidence>
<organism evidence="10 11">
    <name type="scientific">Gimibacter soli</name>
    <dbReference type="NCBI Taxonomy" id="3024400"/>
    <lineage>
        <taxon>Bacteria</taxon>
        <taxon>Pseudomonadati</taxon>
        <taxon>Pseudomonadota</taxon>
        <taxon>Alphaproteobacteria</taxon>
        <taxon>Kordiimonadales</taxon>
        <taxon>Temperatibacteraceae</taxon>
        <taxon>Gimibacter</taxon>
    </lineage>
</organism>
<dbReference type="GO" id="GO:0015940">
    <property type="term" value="P:pantothenate biosynthetic process"/>
    <property type="evidence" value="ECO:0007669"/>
    <property type="project" value="UniProtKB-UniRule"/>
</dbReference>
<dbReference type="Pfam" id="PF02261">
    <property type="entry name" value="Asp_decarbox"/>
    <property type="match status" value="1"/>
</dbReference>
<dbReference type="KEGG" id="gso:PH603_11370"/>
<protein>
    <recommendedName>
        <fullName evidence="9">Aspartate 1-decarboxylase</fullName>
        <ecNumber evidence="9">4.1.1.11</ecNumber>
    </recommendedName>
    <alternativeName>
        <fullName evidence="9">Aspartate alpha-decarboxylase</fullName>
    </alternativeName>
    <component>
        <recommendedName>
            <fullName evidence="9">Aspartate 1-decarboxylase beta chain</fullName>
        </recommendedName>
    </component>
    <component>
        <recommendedName>
            <fullName evidence="9">Aspartate 1-decarboxylase alpha chain</fullName>
        </recommendedName>
    </component>
</protein>
<dbReference type="AlphaFoldDB" id="A0AAE9XN76"/>
<feature type="binding site" evidence="9">
    <location>
        <begin position="85"/>
        <end position="87"/>
    </location>
    <ligand>
        <name>substrate</name>
    </ligand>
</feature>
<evidence type="ECO:0000256" key="1">
    <source>
        <dbReference type="ARBA" id="ARBA00022490"/>
    </source>
</evidence>
<keyword evidence="7 9" id="KW-0704">Schiff base</keyword>
<feature type="chain" id="PRO_5041754228" description="Aspartate 1-decarboxylase beta chain" evidence="9">
    <location>
        <begin position="1"/>
        <end position="36"/>
    </location>
</feature>
<keyword evidence="3 9" id="KW-0210">Decarboxylase</keyword>
<comment type="similarity">
    <text evidence="9">Belongs to the PanD family.</text>
</comment>
<comment type="subunit">
    <text evidence="9">Heterooctamer of four alpha and four beta subunits.</text>
</comment>
<gene>
    <name evidence="9" type="primary">panD</name>
    <name evidence="10" type="ORF">PH603_11370</name>
</gene>
<sequence>MSAKSLGPTLDGATRAFMYGKLHRVTVTGAELHYVGSITVDPALLRASGILPHTAVDVVNITNGARLTTYVIEGPEGGGDICLNGAAAHHFSKGDLAIIMGYEQVPARDLPGRVSRAVHVDAANRIVSIDEYVTPSLETLGAPAGNRLGEKYEPVDA</sequence>
<comment type="catalytic activity">
    <reaction evidence="9">
        <text>L-aspartate + H(+) = beta-alanine + CO2</text>
        <dbReference type="Rhea" id="RHEA:19497"/>
        <dbReference type="ChEBI" id="CHEBI:15378"/>
        <dbReference type="ChEBI" id="CHEBI:16526"/>
        <dbReference type="ChEBI" id="CHEBI:29991"/>
        <dbReference type="ChEBI" id="CHEBI:57966"/>
        <dbReference type="EC" id="4.1.1.11"/>
    </reaction>
</comment>
<comment type="pathway">
    <text evidence="9">Cofactor biosynthesis; (R)-pantothenate biosynthesis; beta-alanine from L-aspartate: step 1/1.</text>
</comment>
<evidence type="ECO:0000256" key="2">
    <source>
        <dbReference type="ARBA" id="ARBA00022655"/>
    </source>
</evidence>
<dbReference type="CDD" id="cd06919">
    <property type="entry name" value="Asp_decarbox"/>
    <property type="match status" value="1"/>
</dbReference>
<dbReference type="HAMAP" id="MF_00446">
    <property type="entry name" value="PanD"/>
    <property type="match status" value="1"/>
</dbReference>
<keyword evidence="11" id="KW-1185">Reference proteome</keyword>
<feature type="active site" description="Proton donor" evidence="9">
    <location>
        <position position="70"/>
    </location>
</feature>
<dbReference type="GO" id="GO:0005829">
    <property type="term" value="C:cytosol"/>
    <property type="evidence" value="ECO:0007669"/>
    <property type="project" value="TreeGrafter"/>
</dbReference>
<feature type="active site" description="Schiff-base intermediate with substrate; via pyruvic acid" evidence="9">
    <location>
        <position position="37"/>
    </location>
</feature>
<evidence type="ECO:0000256" key="4">
    <source>
        <dbReference type="ARBA" id="ARBA00022813"/>
    </source>
</evidence>
<dbReference type="EMBL" id="CP116805">
    <property type="protein sequence ID" value="WCL53137.1"/>
    <property type="molecule type" value="Genomic_DNA"/>
</dbReference>
<dbReference type="NCBIfam" id="TIGR00223">
    <property type="entry name" value="panD"/>
    <property type="match status" value="1"/>
</dbReference>
<keyword evidence="5 9" id="KW-0865">Zymogen</keyword>
<comment type="function">
    <text evidence="9">Catalyzes the pyruvoyl-dependent decarboxylation of aspartate to produce beta-alanine.</text>
</comment>
<dbReference type="GO" id="GO:0004068">
    <property type="term" value="F:aspartate 1-decarboxylase activity"/>
    <property type="evidence" value="ECO:0007669"/>
    <property type="project" value="UniProtKB-UniRule"/>
</dbReference>
<evidence type="ECO:0000256" key="3">
    <source>
        <dbReference type="ARBA" id="ARBA00022793"/>
    </source>
</evidence>
<keyword evidence="2 9" id="KW-0566">Pantothenate biosynthesis</keyword>
<dbReference type="EC" id="4.1.1.11" evidence="9"/>
<evidence type="ECO:0000313" key="10">
    <source>
        <dbReference type="EMBL" id="WCL53137.1"/>
    </source>
</evidence>
<feature type="modified residue" description="Pyruvic acid (Ser)" evidence="9">
    <location>
        <position position="37"/>
    </location>
</feature>
<comment type="subcellular location">
    <subcellularLocation>
        <location evidence="9">Cytoplasm</location>
    </subcellularLocation>
</comment>
<feature type="binding site" evidence="9">
    <location>
        <position position="69"/>
    </location>
    <ligand>
        <name>substrate</name>
    </ligand>
</feature>
<keyword evidence="6 9" id="KW-0456">Lyase</keyword>
<dbReference type="GO" id="GO:0006523">
    <property type="term" value="P:alanine biosynthetic process"/>
    <property type="evidence" value="ECO:0007669"/>
    <property type="project" value="InterPro"/>
</dbReference>
<comment type="cofactor">
    <cofactor evidence="9">
        <name>pyruvate</name>
        <dbReference type="ChEBI" id="CHEBI:15361"/>
    </cofactor>
    <text evidence="9">Binds 1 pyruvoyl group covalently per subunit.</text>
</comment>
<reference evidence="10" key="1">
    <citation type="submission" date="2023-01" db="EMBL/GenBank/DDBJ databases">
        <title>The genome sequence of Kordiimonadaceae bacterium 6D33.</title>
        <authorList>
            <person name="Liu Y."/>
        </authorList>
    </citation>
    <scope>NUCLEOTIDE SEQUENCE</scope>
    <source>
        <strain evidence="10">6D33</strain>
    </source>
</reference>
<evidence type="ECO:0000256" key="5">
    <source>
        <dbReference type="ARBA" id="ARBA00023145"/>
    </source>
</evidence>
<dbReference type="RefSeq" id="WP_289502649.1">
    <property type="nucleotide sequence ID" value="NZ_CP116805.1"/>
</dbReference>
<comment type="PTM">
    <text evidence="9">Is synthesized initially as an inactive proenzyme, which is activated by self-cleavage at a specific serine bond to produce a beta-subunit with a hydroxyl group at its C-terminus and an alpha-subunit with a pyruvoyl group at its N-terminus.</text>
</comment>
<name>A0AAE9XN76_9PROT</name>
<accession>A0AAE9XN76</accession>
<evidence type="ECO:0000256" key="7">
    <source>
        <dbReference type="ARBA" id="ARBA00023270"/>
    </source>
</evidence>
<evidence type="ECO:0000313" key="11">
    <source>
        <dbReference type="Proteomes" id="UP001217500"/>
    </source>
</evidence>
<dbReference type="InterPro" id="IPR009010">
    <property type="entry name" value="Asp_de-COase-like_dom_sf"/>
</dbReference>